<gene>
    <name evidence="1" type="ORF">HPB47_007720</name>
</gene>
<organism evidence="1 2">
    <name type="scientific">Ixodes persulcatus</name>
    <name type="common">Taiga tick</name>
    <dbReference type="NCBI Taxonomy" id="34615"/>
    <lineage>
        <taxon>Eukaryota</taxon>
        <taxon>Metazoa</taxon>
        <taxon>Ecdysozoa</taxon>
        <taxon>Arthropoda</taxon>
        <taxon>Chelicerata</taxon>
        <taxon>Arachnida</taxon>
        <taxon>Acari</taxon>
        <taxon>Parasitiformes</taxon>
        <taxon>Ixodida</taxon>
        <taxon>Ixodoidea</taxon>
        <taxon>Ixodidae</taxon>
        <taxon>Ixodinae</taxon>
        <taxon>Ixodes</taxon>
    </lineage>
</organism>
<accession>A0AC60P736</accession>
<reference evidence="1 2" key="1">
    <citation type="journal article" date="2020" name="Cell">
        <title>Large-Scale Comparative Analyses of Tick Genomes Elucidate Their Genetic Diversity and Vector Capacities.</title>
        <authorList>
            <consortium name="Tick Genome and Microbiome Consortium (TIGMIC)"/>
            <person name="Jia N."/>
            <person name="Wang J."/>
            <person name="Shi W."/>
            <person name="Du L."/>
            <person name="Sun Y."/>
            <person name="Zhan W."/>
            <person name="Jiang J.F."/>
            <person name="Wang Q."/>
            <person name="Zhang B."/>
            <person name="Ji P."/>
            <person name="Bell-Sakyi L."/>
            <person name="Cui X.M."/>
            <person name="Yuan T.T."/>
            <person name="Jiang B.G."/>
            <person name="Yang W.F."/>
            <person name="Lam T.T."/>
            <person name="Chang Q.C."/>
            <person name="Ding S.J."/>
            <person name="Wang X.J."/>
            <person name="Zhu J.G."/>
            <person name="Ruan X.D."/>
            <person name="Zhao L."/>
            <person name="Wei J.T."/>
            <person name="Ye R.Z."/>
            <person name="Que T.C."/>
            <person name="Du C.H."/>
            <person name="Zhou Y.H."/>
            <person name="Cheng J.X."/>
            <person name="Dai P.F."/>
            <person name="Guo W.B."/>
            <person name="Han X.H."/>
            <person name="Huang E.J."/>
            <person name="Li L.F."/>
            <person name="Wei W."/>
            <person name="Gao Y.C."/>
            <person name="Liu J.Z."/>
            <person name="Shao H.Z."/>
            <person name="Wang X."/>
            <person name="Wang C.C."/>
            <person name="Yang T.C."/>
            <person name="Huo Q.B."/>
            <person name="Li W."/>
            <person name="Chen H.Y."/>
            <person name="Chen S.E."/>
            <person name="Zhou L.G."/>
            <person name="Ni X.B."/>
            <person name="Tian J.H."/>
            <person name="Sheng Y."/>
            <person name="Liu T."/>
            <person name="Pan Y.S."/>
            <person name="Xia L.Y."/>
            <person name="Li J."/>
            <person name="Zhao F."/>
            <person name="Cao W.C."/>
        </authorList>
    </citation>
    <scope>NUCLEOTIDE SEQUENCE [LARGE SCALE GENOMIC DNA]</scope>
    <source>
        <strain evidence="1">Iper-2018</strain>
    </source>
</reference>
<sequence>METLQRGLATIEKFLKEAGLKPSAEKTKFMVFGHGWEDVTPDLTFDGDKINKTKEHTILGIHLNSSLNPTTWIRKITSTWKQGYR</sequence>
<dbReference type="EMBL" id="JABSTQ010011110">
    <property type="protein sequence ID" value="KAG0415107.1"/>
    <property type="molecule type" value="Genomic_DNA"/>
</dbReference>
<evidence type="ECO:0000313" key="1">
    <source>
        <dbReference type="EMBL" id="KAG0415107.1"/>
    </source>
</evidence>
<protein>
    <submittedName>
        <fullName evidence="1">Uncharacterized protein</fullName>
    </submittedName>
</protein>
<dbReference type="Proteomes" id="UP000805193">
    <property type="component" value="Unassembled WGS sequence"/>
</dbReference>
<evidence type="ECO:0000313" key="2">
    <source>
        <dbReference type="Proteomes" id="UP000805193"/>
    </source>
</evidence>
<proteinExistence type="predicted"/>
<name>A0AC60P736_IXOPE</name>
<comment type="caution">
    <text evidence="1">The sequence shown here is derived from an EMBL/GenBank/DDBJ whole genome shotgun (WGS) entry which is preliminary data.</text>
</comment>
<keyword evidence="2" id="KW-1185">Reference proteome</keyword>